<feature type="signal peptide" evidence="1">
    <location>
        <begin position="1"/>
        <end position="19"/>
    </location>
</feature>
<dbReference type="Proteomes" id="UP000789595">
    <property type="component" value="Unassembled WGS sequence"/>
</dbReference>
<accession>A0A8J2SIR4</accession>
<protein>
    <submittedName>
        <fullName evidence="2">Uncharacterized protein</fullName>
    </submittedName>
</protein>
<dbReference type="OrthoDB" id="205862at2759"/>
<organism evidence="2 3">
    <name type="scientific">Pelagomonas calceolata</name>
    <dbReference type="NCBI Taxonomy" id="35677"/>
    <lineage>
        <taxon>Eukaryota</taxon>
        <taxon>Sar</taxon>
        <taxon>Stramenopiles</taxon>
        <taxon>Ochrophyta</taxon>
        <taxon>Pelagophyceae</taxon>
        <taxon>Pelagomonadales</taxon>
        <taxon>Pelagomonadaceae</taxon>
        <taxon>Pelagomonas</taxon>
    </lineage>
</organism>
<evidence type="ECO:0000313" key="2">
    <source>
        <dbReference type="EMBL" id="CAH0371328.1"/>
    </source>
</evidence>
<keyword evidence="1" id="KW-0732">Signal</keyword>
<keyword evidence="3" id="KW-1185">Reference proteome</keyword>
<feature type="chain" id="PRO_5035304298" evidence="1">
    <location>
        <begin position="20"/>
        <end position="190"/>
    </location>
</feature>
<proteinExistence type="predicted"/>
<dbReference type="EMBL" id="CAKKNE010000003">
    <property type="protein sequence ID" value="CAH0371328.1"/>
    <property type="molecule type" value="Genomic_DNA"/>
</dbReference>
<reference evidence="2" key="1">
    <citation type="submission" date="2021-11" db="EMBL/GenBank/DDBJ databases">
        <authorList>
            <consortium name="Genoscope - CEA"/>
            <person name="William W."/>
        </authorList>
    </citation>
    <scope>NUCLEOTIDE SEQUENCE</scope>
</reference>
<dbReference type="AlphaFoldDB" id="A0A8J2SIR4"/>
<sequence length="190" mass="19788">MLRHTALAALCITAAALVAQRTTTPTATDDALANLRRAMAQKPAAVSRKTFGTASIAAAVTAFARVAEVDASGGATAGGAYLLRAKERYNARVTEGAKAYKKSTDIAALFAEKDGALDDLEAAGFLLANAFRINSTQNPDKIVQVQKFKAFKKDADACAALLKKKKKTDAAAAYDASLVSLDAYLSSVGL</sequence>
<evidence type="ECO:0000313" key="3">
    <source>
        <dbReference type="Proteomes" id="UP000789595"/>
    </source>
</evidence>
<comment type="caution">
    <text evidence="2">The sequence shown here is derived from an EMBL/GenBank/DDBJ whole genome shotgun (WGS) entry which is preliminary data.</text>
</comment>
<name>A0A8J2SIR4_9STRA</name>
<evidence type="ECO:0000256" key="1">
    <source>
        <dbReference type="SAM" id="SignalP"/>
    </source>
</evidence>
<gene>
    <name evidence="2" type="ORF">PECAL_3P12630</name>
</gene>